<dbReference type="OrthoDB" id="6356735at2759"/>
<protein>
    <submittedName>
        <fullName evidence="3">Uncharacterized protein LOC115628786</fullName>
    </submittedName>
</protein>
<dbReference type="AlphaFoldDB" id="A0A6J2TWG2"/>
<dbReference type="GeneID" id="115628786"/>
<dbReference type="CTD" id="41292"/>
<accession>A0A6J2TWG2</accession>
<dbReference type="RefSeq" id="XP_030380861.1">
    <property type="nucleotide sequence ID" value="XM_030525001.1"/>
</dbReference>
<evidence type="ECO:0000313" key="2">
    <source>
        <dbReference type="Proteomes" id="UP000504634"/>
    </source>
</evidence>
<dbReference type="InterPro" id="IPR006631">
    <property type="entry name" value="DM4_12"/>
</dbReference>
<sequence>MNNNSKTVIQLIVFLILVILSEALPKYEENPKAYAEKAPRSRSYHSQNKTELLEPKIAATKDRLERLGYTTGYGTLNGYSGATGLSAYNPIKLDLGGVVLGTLVGIGAIIIIPKLLAAFHGGYGGYGRNEDGNNNDLTYLSMMINKIDDVLGQNNIDSTNCMQRTICGYVRTTEYNIKTGESDQIDELIHMLSENSLVDYLLDGTAIKEAVAYGKKSNAKSCEDLYPNCLMDSKSIKSILVKLLPKKTEVSKSIL</sequence>
<feature type="chain" id="PRO_5027121922" evidence="1">
    <location>
        <begin position="24"/>
        <end position="255"/>
    </location>
</feature>
<feature type="signal peptide" evidence="1">
    <location>
        <begin position="1"/>
        <end position="23"/>
    </location>
</feature>
<organism evidence="2 3">
    <name type="scientific">Drosophila lebanonensis</name>
    <name type="common">Fruit fly</name>
    <name type="synonym">Scaptodrosophila lebanonensis</name>
    <dbReference type="NCBI Taxonomy" id="7225"/>
    <lineage>
        <taxon>Eukaryota</taxon>
        <taxon>Metazoa</taxon>
        <taxon>Ecdysozoa</taxon>
        <taxon>Arthropoda</taxon>
        <taxon>Hexapoda</taxon>
        <taxon>Insecta</taxon>
        <taxon>Pterygota</taxon>
        <taxon>Neoptera</taxon>
        <taxon>Endopterygota</taxon>
        <taxon>Diptera</taxon>
        <taxon>Brachycera</taxon>
        <taxon>Muscomorpha</taxon>
        <taxon>Ephydroidea</taxon>
        <taxon>Drosophilidae</taxon>
        <taxon>Scaptodrosophila</taxon>
    </lineage>
</organism>
<dbReference type="Proteomes" id="UP000504634">
    <property type="component" value="Unplaced"/>
</dbReference>
<keyword evidence="2" id="KW-1185">Reference proteome</keyword>
<keyword evidence="1" id="KW-0732">Signal</keyword>
<reference evidence="3" key="1">
    <citation type="submission" date="2025-08" db="UniProtKB">
        <authorList>
            <consortium name="RefSeq"/>
        </authorList>
    </citation>
    <scope>IDENTIFICATION</scope>
    <source>
        <strain evidence="3">11010-0011.00</strain>
        <tissue evidence="3">Whole body</tissue>
    </source>
</reference>
<evidence type="ECO:0000256" key="1">
    <source>
        <dbReference type="SAM" id="SignalP"/>
    </source>
</evidence>
<name>A0A6J2TWG2_DROLE</name>
<dbReference type="Pfam" id="PF07841">
    <property type="entry name" value="DM4_12"/>
    <property type="match status" value="1"/>
</dbReference>
<evidence type="ECO:0000313" key="3">
    <source>
        <dbReference type="RefSeq" id="XP_030380861.1"/>
    </source>
</evidence>
<gene>
    <name evidence="3" type="primary">LOC115628786</name>
</gene>
<proteinExistence type="predicted"/>